<dbReference type="GO" id="GO:0005819">
    <property type="term" value="C:spindle"/>
    <property type="evidence" value="ECO:0007669"/>
    <property type="project" value="TreeGrafter"/>
</dbReference>
<evidence type="ECO:0000259" key="2">
    <source>
        <dbReference type="Pfam" id="PF03399"/>
    </source>
</evidence>
<dbReference type="InterPro" id="IPR045107">
    <property type="entry name" value="SAC3/GANP/THP3"/>
</dbReference>
<dbReference type="InterPro" id="IPR005062">
    <property type="entry name" value="SAC3/GANP/THP3_conserved"/>
</dbReference>
<name>A0A5N5LW25_PANHP</name>
<proteinExistence type="predicted"/>
<dbReference type="PANTHER" id="PTHR12436:SF38">
    <property type="entry name" value="SAC3 DOMAIN-CONTAINING PROTEIN 1"/>
    <property type="match status" value="1"/>
</dbReference>
<evidence type="ECO:0000313" key="4">
    <source>
        <dbReference type="Proteomes" id="UP000327468"/>
    </source>
</evidence>
<sequence length="395" mass="45057">MSHNLKKQSAAYVTSVDTSDTVETKTATCSMHRKPRCERRRAQERYGAEAKPEELVPHGTCTTMCPISEVRRREAQRQLHCFELVPGTEKERMPRADLSRTVKEYSRPAAGKDSTRACDLRPPDVLFKTVCYLVDEIAAASPTLQPWTEAYSFVFDRLRSVRQDMVIQRVSGWECVAVLERTVRFHLYASYRLCGEPLRLYDPHINNTHLQECLSWLLECYSEGQHEHQAEFQALSLLYNLGSTWTLQGALELPERVRLSPQVQLALAVNRAYMERNPVRLLRLAQKLDFLQACALHRHLLSCRRDLLLLYCHGHNSRNCRFPIQKLADILFLECSLAAQLCQAHGIQVSGDCVVFSKASFSESPCKELQCAQMHKLVDDKQQDLSVGSIIHGIA</sequence>
<dbReference type="GO" id="GO:0051298">
    <property type="term" value="P:centrosome duplication"/>
    <property type="evidence" value="ECO:0007669"/>
    <property type="project" value="TreeGrafter"/>
</dbReference>
<protein>
    <recommendedName>
        <fullName evidence="2">SAC3/GANP/THP3 conserved domain-containing protein</fullName>
    </recommendedName>
</protein>
<gene>
    <name evidence="3" type="ORF">PHYPO_G00071840</name>
</gene>
<evidence type="ECO:0000313" key="3">
    <source>
        <dbReference type="EMBL" id="KAB5546421.1"/>
    </source>
</evidence>
<evidence type="ECO:0000256" key="1">
    <source>
        <dbReference type="SAM" id="MobiDB-lite"/>
    </source>
</evidence>
<feature type="region of interest" description="Disordered" evidence="1">
    <location>
        <begin position="1"/>
        <end position="41"/>
    </location>
</feature>
<accession>A0A5N5LW25</accession>
<dbReference type="GO" id="GO:0005634">
    <property type="term" value="C:nucleus"/>
    <property type="evidence" value="ECO:0007669"/>
    <property type="project" value="TreeGrafter"/>
</dbReference>
<organism evidence="3 4">
    <name type="scientific">Pangasianodon hypophthalmus</name>
    <name type="common">Striped catfish</name>
    <name type="synonym">Helicophagus hypophthalmus</name>
    <dbReference type="NCBI Taxonomy" id="310915"/>
    <lineage>
        <taxon>Eukaryota</taxon>
        <taxon>Metazoa</taxon>
        <taxon>Chordata</taxon>
        <taxon>Craniata</taxon>
        <taxon>Vertebrata</taxon>
        <taxon>Euteleostomi</taxon>
        <taxon>Actinopterygii</taxon>
        <taxon>Neopterygii</taxon>
        <taxon>Teleostei</taxon>
        <taxon>Ostariophysi</taxon>
        <taxon>Siluriformes</taxon>
        <taxon>Pangasiidae</taxon>
        <taxon>Pangasianodon</taxon>
    </lineage>
</organism>
<comment type="caution">
    <text evidence="3">The sequence shown here is derived from an EMBL/GenBank/DDBJ whole genome shotgun (WGS) entry which is preliminary data.</text>
</comment>
<dbReference type="Gene3D" id="1.25.40.990">
    <property type="match status" value="1"/>
</dbReference>
<dbReference type="GO" id="GO:0051225">
    <property type="term" value="P:spindle assembly"/>
    <property type="evidence" value="ECO:0007669"/>
    <property type="project" value="TreeGrafter"/>
</dbReference>
<reference evidence="3 4" key="1">
    <citation type="submission" date="2019-06" db="EMBL/GenBank/DDBJ databases">
        <title>A chromosome-scale genome assembly of the striped catfish, Pangasianodon hypophthalmus.</title>
        <authorList>
            <person name="Wen M."/>
            <person name="Zahm M."/>
            <person name="Roques C."/>
            <person name="Cabau C."/>
            <person name="Klopp C."/>
            <person name="Donnadieu C."/>
            <person name="Jouanno E."/>
            <person name="Avarre J.-C."/>
            <person name="Campet M."/>
            <person name="Ha T.T.T."/>
            <person name="Dugue R."/>
            <person name="Lampietro C."/>
            <person name="Louis A."/>
            <person name="Herpin A."/>
            <person name="Echchiki A."/>
            <person name="Berthelot C."/>
            <person name="Parey E."/>
            <person name="Roest-Crollius H."/>
            <person name="Braasch I."/>
            <person name="Postlethwait J."/>
            <person name="Bobe J."/>
            <person name="Montfort J."/>
            <person name="Bouchez O."/>
            <person name="Begum T."/>
            <person name="Schartl M."/>
            <person name="Guiguen Y."/>
        </authorList>
    </citation>
    <scope>NUCLEOTIDE SEQUENCE [LARGE SCALE GENOMIC DNA]</scope>
    <source>
        <strain evidence="3 4">Indonesia</strain>
        <tissue evidence="3">Blood</tissue>
    </source>
</reference>
<dbReference type="EMBL" id="VFJC01000017">
    <property type="protein sequence ID" value="KAB5546421.1"/>
    <property type="molecule type" value="Genomic_DNA"/>
</dbReference>
<dbReference type="Proteomes" id="UP000327468">
    <property type="component" value="Chromosome 16"/>
</dbReference>
<dbReference type="AlphaFoldDB" id="A0A5N5LW25"/>
<dbReference type="Pfam" id="PF03399">
    <property type="entry name" value="SAC3_GANP"/>
    <property type="match status" value="1"/>
</dbReference>
<dbReference type="GO" id="GO:0005813">
    <property type="term" value="C:centrosome"/>
    <property type="evidence" value="ECO:0007669"/>
    <property type="project" value="TreeGrafter"/>
</dbReference>
<dbReference type="FunFam" id="1.25.40.990:FF:000016">
    <property type="entry name" value="Si:zfos-452g4.1"/>
    <property type="match status" value="1"/>
</dbReference>
<dbReference type="PANTHER" id="PTHR12436">
    <property type="entry name" value="80 KDA MCM3-ASSOCIATED PROTEIN"/>
    <property type="match status" value="1"/>
</dbReference>
<keyword evidence="4" id="KW-1185">Reference proteome</keyword>
<feature type="domain" description="SAC3/GANP/THP3 conserved" evidence="2">
    <location>
        <begin position="64"/>
        <end position="350"/>
    </location>
</feature>